<sequence length="1054" mass="123714">MSEAPETESEVFTSEPVTGDEFSKSDITQPVSLTTDFAESDAHLTDEAATAPKGDEHKTSRTSSKKTEINEPETPEVEKVKKEKDKKEKGGKVKKDKGEKGKKKKVKVEEPKVEEEATVTSLSSNATMEVENEFKKIFRMKRMFLEGSSTTPTARHTPQSISEESASSKEDVTKKEKSQESLDEDFNFEENHEFCITALEGNPDIPADLNVVVHTLLQKYKHALEKNKKGKEKAEADLISNTEKLKKDLQASHEMKKELKELKAKYETSETTIANLKKQLDESYAREHDLIDDRNLALKKVEYLNSELESRQAEDQLREQGFEVTAKTRESFTKEITRLKQDLDLSESRLQLCLQDLEELQKKYQEKESECVELEGMLKGNKYSVLKEIQKSKILQADLERVTEEMRNLKLTVAKHYKTFKNASQELVKMDEEVFELRKTNRELLHQNEGMVKLTKELKERLELGEKKYSKIDDEYKRLKNMSANQTGSLGIIKKKSVGVEKIREVWLNRIISADKKKNKAIKDAQFLYHQMKDMSHEEKKTRLSIIKLNRTISNLKRENMILSKQLKNLHVVVDQQQKQADERNQTLQQVTEESNKIKAEKDVQEKALNKFFRIKEKDMKEKMILEQSFEKMKADFAVTSLDNSRLRKELDEKNADMKQMENSFHSLTTEKKYLYKRLLESQGQITDLQSKSKYIFQEMELVKDQLHKKQLEYEKLQTSNRKDVFTKDTMIFKLDSCMDNRKTLLKTIEEKDMEIKQQIDVIIKRDDHIKELQLELETLKRQSGDLKTVIQKRNAELSLVYEKTHLMTYILNNGEEQYQQRLKDIELLKKEVRKLRADKKLLISLAENTPNLRLEMFHLHKDLSKERQKCRALEEQMENPLNIHRWRLLEGKDPEKKDLIEKNQILQKKLLRVEEDNGIIREQCASMEMLYLNMRTYLNNLPGRDAAQYLETARRNLRDKTRENKVLSAELSAYENELARLKKQMEDIKRGSNEIKEKYYEIKKKCGQKIINNNHEMRYESSNSELQKREVRKPRISNRIGVKYIQKPSKEIK</sequence>
<keyword evidence="6" id="KW-1185">Reference proteome</keyword>
<feature type="coiled-coil region" evidence="2">
    <location>
        <begin position="763"/>
        <end position="846"/>
    </location>
</feature>
<feature type="coiled-coil region" evidence="2">
    <location>
        <begin position="951"/>
        <end position="999"/>
    </location>
</feature>
<evidence type="ECO:0000256" key="2">
    <source>
        <dbReference type="SAM" id="Coils"/>
    </source>
</evidence>
<dbReference type="Proteomes" id="UP001152798">
    <property type="component" value="Chromosome 6"/>
</dbReference>
<gene>
    <name evidence="5" type="ORF">NEZAVI_LOCUS12882</name>
</gene>
<dbReference type="AlphaFoldDB" id="A0A9P0HMK8"/>
<reference evidence="5" key="1">
    <citation type="submission" date="2022-01" db="EMBL/GenBank/DDBJ databases">
        <authorList>
            <person name="King R."/>
        </authorList>
    </citation>
    <scope>NUCLEOTIDE SEQUENCE</scope>
</reference>
<keyword evidence="1 2" id="KW-0175">Coiled coil</keyword>
<dbReference type="PANTHER" id="PTHR32083:SF0">
    <property type="entry name" value="CILIA AND FLAGELLA-ASSOCIATED PROTEIN 58"/>
    <property type="match status" value="1"/>
</dbReference>
<feature type="region of interest" description="Disordered" evidence="3">
    <location>
        <begin position="148"/>
        <end position="184"/>
    </location>
</feature>
<evidence type="ECO:0000256" key="1">
    <source>
        <dbReference type="ARBA" id="ARBA00023054"/>
    </source>
</evidence>
<dbReference type="Pfam" id="PF21771">
    <property type="entry name" value="CFAP58_CC"/>
    <property type="match status" value="1"/>
</dbReference>
<proteinExistence type="predicted"/>
<feature type="domain" description="Cilia- and flagella-associated protein 58 central coiled coil" evidence="4">
    <location>
        <begin position="551"/>
        <end position="843"/>
    </location>
</feature>
<evidence type="ECO:0000313" key="6">
    <source>
        <dbReference type="Proteomes" id="UP001152798"/>
    </source>
</evidence>
<feature type="compositionally biased region" description="Basic and acidic residues" evidence="3">
    <location>
        <begin position="166"/>
        <end position="180"/>
    </location>
</feature>
<feature type="compositionally biased region" description="Polar residues" evidence="3">
    <location>
        <begin position="25"/>
        <end position="37"/>
    </location>
</feature>
<dbReference type="PANTHER" id="PTHR32083">
    <property type="entry name" value="CILIA AND FLAGELLA-ASSOCIATED PROTEIN 58-RELATED"/>
    <property type="match status" value="1"/>
</dbReference>
<feature type="compositionally biased region" description="Polar residues" evidence="3">
    <location>
        <begin position="148"/>
        <end position="165"/>
    </location>
</feature>
<evidence type="ECO:0000259" key="4">
    <source>
        <dbReference type="Pfam" id="PF21771"/>
    </source>
</evidence>
<feature type="region of interest" description="Disordered" evidence="3">
    <location>
        <begin position="1"/>
        <end position="124"/>
    </location>
</feature>
<feature type="coiled-coil region" evidence="2">
    <location>
        <begin position="329"/>
        <end position="419"/>
    </location>
</feature>
<feature type="coiled-coil region" evidence="2">
    <location>
        <begin position="644"/>
        <end position="671"/>
    </location>
</feature>
<feature type="coiled-coil region" evidence="2">
    <location>
        <begin position="546"/>
        <end position="608"/>
    </location>
</feature>
<dbReference type="EMBL" id="OV725082">
    <property type="protein sequence ID" value="CAH1404479.1"/>
    <property type="molecule type" value="Genomic_DNA"/>
</dbReference>
<name>A0A9P0HMK8_NEZVI</name>
<dbReference type="InterPro" id="IPR049270">
    <property type="entry name" value="CFAP58_CC"/>
</dbReference>
<protein>
    <recommendedName>
        <fullName evidence="4">Cilia- and flagella-associated protein 58 central coiled coil domain-containing protein</fullName>
    </recommendedName>
</protein>
<evidence type="ECO:0000313" key="5">
    <source>
        <dbReference type="EMBL" id="CAH1404479.1"/>
    </source>
</evidence>
<feature type="coiled-coil region" evidence="2">
    <location>
        <begin position="217"/>
        <end position="286"/>
    </location>
</feature>
<feature type="compositionally biased region" description="Basic and acidic residues" evidence="3">
    <location>
        <begin position="53"/>
        <end position="69"/>
    </location>
</feature>
<dbReference type="OrthoDB" id="264785at2759"/>
<feature type="compositionally biased region" description="Basic and acidic residues" evidence="3">
    <location>
        <begin position="76"/>
        <end position="99"/>
    </location>
</feature>
<dbReference type="GO" id="GO:0005856">
    <property type="term" value="C:cytoskeleton"/>
    <property type="evidence" value="ECO:0007669"/>
    <property type="project" value="TreeGrafter"/>
</dbReference>
<organism evidence="5 6">
    <name type="scientific">Nezara viridula</name>
    <name type="common">Southern green stink bug</name>
    <name type="synonym">Cimex viridulus</name>
    <dbReference type="NCBI Taxonomy" id="85310"/>
    <lineage>
        <taxon>Eukaryota</taxon>
        <taxon>Metazoa</taxon>
        <taxon>Ecdysozoa</taxon>
        <taxon>Arthropoda</taxon>
        <taxon>Hexapoda</taxon>
        <taxon>Insecta</taxon>
        <taxon>Pterygota</taxon>
        <taxon>Neoptera</taxon>
        <taxon>Paraneoptera</taxon>
        <taxon>Hemiptera</taxon>
        <taxon>Heteroptera</taxon>
        <taxon>Panheteroptera</taxon>
        <taxon>Pentatomomorpha</taxon>
        <taxon>Pentatomoidea</taxon>
        <taxon>Pentatomidae</taxon>
        <taxon>Pentatominae</taxon>
        <taxon>Nezara</taxon>
    </lineage>
</organism>
<accession>A0A9P0HMK8</accession>
<evidence type="ECO:0000256" key="3">
    <source>
        <dbReference type="SAM" id="MobiDB-lite"/>
    </source>
</evidence>